<feature type="domain" description="Phosphotyrosine protein phosphatase I" evidence="2">
    <location>
        <begin position="1"/>
        <end position="136"/>
    </location>
</feature>
<evidence type="ECO:0000256" key="1">
    <source>
        <dbReference type="ARBA" id="ARBA00022849"/>
    </source>
</evidence>
<dbReference type="SUPFAM" id="SSF52788">
    <property type="entry name" value="Phosphotyrosine protein phosphatases I"/>
    <property type="match status" value="1"/>
</dbReference>
<evidence type="ECO:0000259" key="2">
    <source>
        <dbReference type="SMART" id="SM00226"/>
    </source>
</evidence>
<dbReference type="InterPro" id="IPR036196">
    <property type="entry name" value="Ptyr_pPase_sf"/>
</dbReference>
<dbReference type="InterPro" id="IPR023485">
    <property type="entry name" value="Ptyr_pPase"/>
</dbReference>
<dbReference type="Pfam" id="PF01451">
    <property type="entry name" value="LMWPc"/>
    <property type="match status" value="1"/>
</dbReference>
<evidence type="ECO:0000313" key="3">
    <source>
        <dbReference type="EMBL" id="RCL44479.1"/>
    </source>
</evidence>
<dbReference type="SMART" id="SM00226">
    <property type="entry name" value="LMWPc"/>
    <property type="match status" value="1"/>
</dbReference>
<proteinExistence type="predicted"/>
<name>A0A368C4H4_9GAMM</name>
<organism evidence="3 4">
    <name type="scientific">SAR86 cluster bacterium</name>
    <dbReference type="NCBI Taxonomy" id="2030880"/>
    <lineage>
        <taxon>Bacteria</taxon>
        <taxon>Pseudomonadati</taxon>
        <taxon>Pseudomonadota</taxon>
        <taxon>Gammaproteobacteria</taxon>
        <taxon>SAR86 cluster</taxon>
    </lineage>
</organism>
<dbReference type="Gene3D" id="3.40.50.2300">
    <property type="match status" value="1"/>
</dbReference>
<protein>
    <submittedName>
        <fullName evidence="3">Arsenate reductase ArsC</fullName>
    </submittedName>
</protein>
<sequence>MNILFMCVGNSARSQIAEGLAKAMLGSEHQIESAGSIPSGKVHSGAIKCMNSIGIDISDQTSKSIDDLDTEFIENLDYVITLCAEEVCPVLPSQATALHWQHPDPVNPAFDKNQEAEAFENTRESIFKLLKKFIILNT</sequence>
<dbReference type="CDD" id="cd16345">
    <property type="entry name" value="LMWP_ArsC"/>
    <property type="match status" value="1"/>
</dbReference>
<dbReference type="Proteomes" id="UP000252915">
    <property type="component" value="Unassembled WGS sequence"/>
</dbReference>
<dbReference type="PANTHER" id="PTHR43428:SF1">
    <property type="entry name" value="ARSENATE REDUCTASE"/>
    <property type="match status" value="1"/>
</dbReference>
<dbReference type="EMBL" id="QOPI01000015">
    <property type="protein sequence ID" value="RCL44479.1"/>
    <property type="molecule type" value="Genomic_DNA"/>
</dbReference>
<dbReference type="PANTHER" id="PTHR43428">
    <property type="entry name" value="ARSENATE REDUCTASE"/>
    <property type="match status" value="1"/>
</dbReference>
<keyword evidence="1" id="KW-0059">Arsenical resistance</keyword>
<comment type="caution">
    <text evidence="3">The sequence shown here is derived from an EMBL/GenBank/DDBJ whole genome shotgun (WGS) entry which is preliminary data.</text>
</comment>
<evidence type="ECO:0000313" key="4">
    <source>
        <dbReference type="Proteomes" id="UP000252915"/>
    </source>
</evidence>
<dbReference type="AlphaFoldDB" id="A0A368C4H4"/>
<reference evidence="3 4" key="1">
    <citation type="journal article" date="2018" name="Microbiome">
        <title>Fine metagenomic profile of the Mediterranean stratified and mixed water columns revealed by assembly and recruitment.</title>
        <authorList>
            <person name="Haro-Moreno J.M."/>
            <person name="Lopez-Perez M."/>
            <person name="De La Torre J.R."/>
            <person name="Picazo A."/>
            <person name="Camacho A."/>
            <person name="Rodriguez-Valera F."/>
        </authorList>
    </citation>
    <scope>NUCLEOTIDE SEQUENCE [LARGE SCALE GENOMIC DNA]</scope>
    <source>
        <strain evidence="3">MED-G78</strain>
    </source>
</reference>
<accession>A0A368C4H4</accession>
<dbReference type="GO" id="GO:0046685">
    <property type="term" value="P:response to arsenic-containing substance"/>
    <property type="evidence" value="ECO:0007669"/>
    <property type="project" value="UniProtKB-KW"/>
</dbReference>
<gene>
    <name evidence="3" type="ORF">DBW92_03155</name>
</gene>